<evidence type="ECO:0000256" key="4">
    <source>
        <dbReference type="ARBA" id="ARBA00023136"/>
    </source>
</evidence>
<protein>
    <recommendedName>
        <fullName evidence="6">NfeD-like C-terminal domain-containing protein</fullName>
    </recommendedName>
</protein>
<name>D5VTN5_METIM</name>
<evidence type="ECO:0000313" key="7">
    <source>
        <dbReference type="EMBL" id="ADG13938.1"/>
    </source>
</evidence>
<dbReference type="GO" id="GO:0016020">
    <property type="term" value="C:membrane"/>
    <property type="evidence" value="ECO:0007669"/>
    <property type="project" value="UniProtKB-SubCell"/>
</dbReference>
<dbReference type="RefSeq" id="WP_013100683.1">
    <property type="nucleotide sequence ID" value="NC_014122.1"/>
</dbReference>
<dbReference type="InterPro" id="IPR002810">
    <property type="entry name" value="NfeD-like_C"/>
</dbReference>
<dbReference type="InterPro" id="IPR052165">
    <property type="entry name" value="Membrane_assoc_protease"/>
</dbReference>
<dbReference type="InterPro" id="IPR012340">
    <property type="entry name" value="NA-bd_OB-fold"/>
</dbReference>
<evidence type="ECO:0000256" key="2">
    <source>
        <dbReference type="ARBA" id="ARBA00022692"/>
    </source>
</evidence>
<dbReference type="Pfam" id="PF01957">
    <property type="entry name" value="NfeD"/>
    <property type="match status" value="1"/>
</dbReference>
<dbReference type="Gene3D" id="2.40.50.140">
    <property type="entry name" value="Nucleic acid-binding proteins"/>
    <property type="match status" value="1"/>
</dbReference>
<gene>
    <name evidence="7" type="ordered locus">Metin_1288</name>
</gene>
<dbReference type="EMBL" id="CP002009">
    <property type="protein sequence ID" value="ADG13938.1"/>
    <property type="molecule type" value="Genomic_DNA"/>
</dbReference>
<evidence type="ECO:0000313" key="8">
    <source>
        <dbReference type="Proteomes" id="UP000002061"/>
    </source>
</evidence>
<accession>D5VTN5</accession>
<dbReference type="STRING" id="573063.Metin_1288"/>
<keyword evidence="2 5" id="KW-0812">Transmembrane</keyword>
<comment type="subcellular location">
    <subcellularLocation>
        <location evidence="1">Membrane</location>
        <topology evidence="1">Multi-pass membrane protein</topology>
    </subcellularLocation>
</comment>
<keyword evidence="8" id="KW-1185">Reference proteome</keyword>
<feature type="domain" description="NfeD-like C-terminal" evidence="6">
    <location>
        <begin position="76"/>
        <end position="132"/>
    </location>
</feature>
<dbReference type="PANTHER" id="PTHR33507">
    <property type="entry name" value="INNER MEMBRANE PROTEIN YBBJ"/>
    <property type="match status" value="1"/>
</dbReference>
<dbReference type="SUPFAM" id="SSF141322">
    <property type="entry name" value="NfeD domain-like"/>
    <property type="match status" value="1"/>
</dbReference>
<dbReference type="Proteomes" id="UP000002061">
    <property type="component" value="Chromosome"/>
</dbReference>
<dbReference type="OrthoDB" id="60430at2157"/>
<evidence type="ECO:0000259" key="6">
    <source>
        <dbReference type="Pfam" id="PF01957"/>
    </source>
</evidence>
<keyword evidence="4 5" id="KW-0472">Membrane</keyword>
<keyword evidence="3 5" id="KW-1133">Transmembrane helix</keyword>
<dbReference type="GeneID" id="9132319"/>
<sequence>MVGYLFILLGLLAIVAEIVTPGLYMPALGIALIIYGIFLMIMPNLSLISAILAGLLTIVVLNKFVYSVKSEVKVGVERLINKEGYALEDFDEEGFGRVEVEGENWLARGEGIKKGDKVIVIGYEGTTLKVKKVEE</sequence>
<dbReference type="AlphaFoldDB" id="D5VTN5"/>
<evidence type="ECO:0000256" key="3">
    <source>
        <dbReference type="ARBA" id="ARBA00022989"/>
    </source>
</evidence>
<organism evidence="7 8">
    <name type="scientific">Methanocaldococcus infernus (strain DSM 11812 / JCM 15783 / ME)</name>
    <dbReference type="NCBI Taxonomy" id="573063"/>
    <lineage>
        <taxon>Archaea</taxon>
        <taxon>Methanobacteriati</taxon>
        <taxon>Methanobacteriota</taxon>
        <taxon>Methanomada group</taxon>
        <taxon>Methanococci</taxon>
        <taxon>Methanococcales</taxon>
        <taxon>Methanocaldococcaceae</taxon>
        <taxon>Methanocaldococcus</taxon>
    </lineage>
</organism>
<reference evidence="7" key="1">
    <citation type="submission" date="2010-04" db="EMBL/GenBank/DDBJ databases">
        <title>Complete sequence of Methanocaldococcus infernus ME.</title>
        <authorList>
            <consortium name="US DOE Joint Genome Institute"/>
            <person name="Lucas S."/>
            <person name="Copeland A."/>
            <person name="Lapidus A."/>
            <person name="Cheng J.-F."/>
            <person name="Bruce D."/>
            <person name="Goodwin L."/>
            <person name="Pitluck S."/>
            <person name="Munk A.C."/>
            <person name="Detter J.C."/>
            <person name="Han C."/>
            <person name="Tapia R."/>
            <person name="Land M."/>
            <person name="Hauser L."/>
            <person name="Kyrpides N."/>
            <person name="Mikhailova N."/>
            <person name="Sieprawska-Lupa M."/>
            <person name="Whitman W.B."/>
            <person name="Woyke T."/>
        </authorList>
    </citation>
    <scope>NUCLEOTIDE SEQUENCE [LARGE SCALE GENOMIC DNA]</scope>
    <source>
        <strain evidence="7">ME</strain>
    </source>
</reference>
<dbReference type="KEGG" id="mif:Metin_1288"/>
<dbReference type="eggNOG" id="arCOG01912">
    <property type="taxonomic scope" value="Archaea"/>
</dbReference>
<proteinExistence type="predicted"/>
<feature type="transmembrane region" description="Helical" evidence="5">
    <location>
        <begin position="32"/>
        <end position="61"/>
    </location>
</feature>
<evidence type="ECO:0000256" key="1">
    <source>
        <dbReference type="ARBA" id="ARBA00004141"/>
    </source>
</evidence>
<evidence type="ECO:0000256" key="5">
    <source>
        <dbReference type="SAM" id="Phobius"/>
    </source>
</evidence>
<dbReference type="PANTHER" id="PTHR33507:SF7">
    <property type="entry name" value="HYPOTHETICAL MEMBRANE PROTEIN, CONSERVED"/>
    <property type="match status" value="1"/>
</dbReference>
<dbReference type="HOGENOM" id="CLU_116732_3_0_2"/>